<feature type="compositionally biased region" description="Pro residues" evidence="1">
    <location>
        <begin position="195"/>
        <end position="210"/>
    </location>
</feature>
<feature type="compositionally biased region" description="Low complexity" evidence="1">
    <location>
        <begin position="258"/>
        <end position="269"/>
    </location>
</feature>
<reference evidence="4" key="1">
    <citation type="submission" date="2016-11" db="UniProtKB">
        <authorList>
            <consortium name="WormBaseParasite"/>
        </authorList>
    </citation>
    <scope>IDENTIFICATION</scope>
</reference>
<keyword evidence="2" id="KW-1133">Transmembrane helix</keyword>
<evidence type="ECO:0000313" key="3">
    <source>
        <dbReference type="Proteomes" id="UP000095282"/>
    </source>
</evidence>
<evidence type="ECO:0000313" key="4">
    <source>
        <dbReference type="WBParaSite" id="Csp11.Scaffold563.g3970.t1"/>
    </source>
</evidence>
<dbReference type="Proteomes" id="UP000095282">
    <property type="component" value="Unplaced"/>
</dbReference>
<feature type="compositionally biased region" description="Basic and acidic residues" evidence="1">
    <location>
        <begin position="165"/>
        <end position="183"/>
    </location>
</feature>
<feature type="compositionally biased region" description="Low complexity" evidence="1">
    <location>
        <begin position="287"/>
        <end position="328"/>
    </location>
</feature>
<sequence>MVSKFDGDAPGGQLEGSFFFASYGCCIPTESYAWILVALFITGVIVLFFCMLATATIRWMYKRRMRKRLHDLKKKFLMDQQKAQEFEAKLSFMAQKNKSTKDFSREEDKEKFTIIVDPAKNPEPGNQKKGSQQKAVGPGNGPIYDQDETPIAQSTLNSQSNTNAKMRDESRWLHLPKTQDKKKPSPTNNASPYPMTSPIPPGAPIAPIPPKSRSSLPPKPPSARLQVTQQNGNYFDVPAQKKSPPSIEKSPGMDLGTSPIIPIDPSDISPTKRDALAPPTTVSSLATPSGMTTTPTSGTTPTTSDGSTTPITGTSDSSFTTPFSSAPSKPSPPKNQIPSPPKKNSGDDVKQNLQYGSEDIVSPVVAEKESDKGSDRKEVRKEGAGGRSEWKYYDMKRVPTTSSSITKSSLSNRRSSGNGLFDSTGSNRFDSVVTGSGKTNSTVSSSILKTDSSQYRTASIEKFPHGAFTFQ</sequence>
<dbReference type="WBParaSite" id="Csp11.Scaffold563.g3970.t1">
    <property type="protein sequence ID" value="Csp11.Scaffold563.g3970.t1"/>
    <property type="gene ID" value="Csp11.Scaffold563.g3970"/>
</dbReference>
<feature type="region of interest" description="Disordered" evidence="1">
    <location>
        <begin position="114"/>
        <end position="451"/>
    </location>
</feature>
<evidence type="ECO:0000256" key="2">
    <source>
        <dbReference type="SAM" id="Phobius"/>
    </source>
</evidence>
<dbReference type="eggNOG" id="ENOG502TH74">
    <property type="taxonomic scope" value="Eukaryota"/>
</dbReference>
<dbReference type="AlphaFoldDB" id="A0A1I7TAA7"/>
<feature type="compositionally biased region" description="Polar residues" evidence="1">
    <location>
        <begin position="421"/>
        <end position="451"/>
    </location>
</feature>
<keyword evidence="3" id="KW-1185">Reference proteome</keyword>
<feature type="compositionally biased region" description="Pro residues" evidence="1">
    <location>
        <begin position="329"/>
        <end position="341"/>
    </location>
</feature>
<feature type="transmembrane region" description="Helical" evidence="2">
    <location>
        <begin position="32"/>
        <end position="61"/>
    </location>
</feature>
<keyword evidence="2" id="KW-0812">Transmembrane</keyword>
<feature type="compositionally biased region" description="Polar residues" evidence="1">
    <location>
        <begin position="151"/>
        <end position="164"/>
    </location>
</feature>
<evidence type="ECO:0000256" key="1">
    <source>
        <dbReference type="SAM" id="MobiDB-lite"/>
    </source>
</evidence>
<keyword evidence="2" id="KW-0472">Membrane</keyword>
<proteinExistence type="predicted"/>
<protein>
    <submittedName>
        <fullName evidence="4">Uncharacterized protein</fullName>
    </submittedName>
</protein>
<accession>A0A1I7TAA7</accession>
<organism evidence="3 4">
    <name type="scientific">Caenorhabditis tropicalis</name>
    <dbReference type="NCBI Taxonomy" id="1561998"/>
    <lineage>
        <taxon>Eukaryota</taxon>
        <taxon>Metazoa</taxon>
        <taxon>Ecdysozoa</taxon>
        <taxon>Nematoda</taxon>
        <taxon>Chromadorea</taxon>
        <taxon>Rhabditida</taxon>
        <taxon>Rhabditina</taxon>
        <taxon>Rhabditomorpha</taxon>
        <taxon>Rhabditoidea</taxon>
        <taxon>Rhabditidae</taxon>
        <taxon>Peloderinae</taxon>
        <taxon>Caenorhabditis</taxon>
    </lineage>
</organism>
<name>A0A1I7TAA7_9PELO</name>
<feature type="compositionally biased region" description="Basic and acidic residues" evidence="1">
    <location>
        <begin position="366"/>
        <end position="397"/>
    </location>
</feature>
<dbReference type="STRING" id="1561998.A0A1I7TAA7"/>
<feature type="compositionally biased region" description="Low complexity" evidence="1">
    <location>
        <begin position="401"/>
        <end position="420"/>
    </location>
</feature>